<reference evidence="5 6" key="1">
    <citation type="journal article" date="2018" name="J. Microbiol.">
        <title>Baekduia soli gen. nov., sp. nov., a novel bacterium isolated from the soil of Baekdu Mountain and proposal of a novel family name, Baekduiaceae fam. nov.</title>
        <authorList>
            <person name="An D.S."/>
            <person name="Siddiqi M.Z."/>
            <person name="Kim K.H."/>
            <person name="Yu H.S."/>
            <person name="Im W.T."/>
        </authorList>
    </citation>
    <scope>NUCLEOTIDE SEQUENCE [LARGE SCALE GENOMIC DNA]</scope>
    <source>
        <strain evidence="5 6">BR7-21</strain>
    </source>
</reference>
<dbReference type="PANTHER" id="PTHR46401">
    <property type="entry name" value="GLYCOSYLTRANSFERASE WBBK-RELATED"/>
    <property type="match status" value="1"/>
</dbReference>
<dbReference type="PANTHER" id="PTHR46401:SF2">
    <property type="entry name" value="GLYCOSYLTRANSFERASE WBBK-RELATED"/>
    <property type="match status" value="1"/>
</dbReference>
<evidence type="ECO:0000259" key="4">
    <source>
        <dbReference type="Pfam" id="PF13439"/>
    </source>
</evidence>
<evidence type="ECO:0000313" key="5">
    <source>
        <dbReference type="EMBL" id="QEC46256.1"/>
    </source>
</evidence>
<dbReference type="RefSeq" id="WP_146915262.1">
    <property type="nucleotide sequence ID" value="NZ_CP042430.1"/>
</dbReference>
<sequence length="377" mass="39440">MTGDPHIGLDLLYLAPGDTGGMETYARALVPLLPAAWPQARFTVFVGRELAAEWRTRPWHPQIGLVALPVSSSTRIVRTAAQQTVVAGAALRARVDLLHSLGNIAPLAGPRRRVVTIHDLIYRHHPETTTGVLAAGVAALVPAVARRATRIVADSQATAADLAELGGVDPGKVDVVPLGPGAPTGAEPLAEGPLRAALGLGDLPLVLSVSARRPHKNLARLIEAMALVPGAALVLPGYPTPFDDELCAVARRAGVADRVHLCGWIDAVQLEGLYAAARCLAFPSLVEGFGLPVLEAMVRGVPVACSGRSALPEVAGDAALLFDPESVDSIAGAVRQLVGDAALRARLMTRGHAQAARFSWQRTARETVAAQRRALAQ</sequence>
<dbReference type="Pfam" id="PF00534">
    <property type="entry name" value="Glycos_transf_1"/>
    <property type="match status" value="1"/>
</dbReference>
<name>A0A5B8TZV7_9ACTN</name>
<dbReference type="Pfam" id="PF13439">
    <property type="entry name" value="Glyco_transf_4"/>
    <property type="match status" value="1"/>
</dbReference>
<evidence type="ECO:0000256" key="2">
    <source>
        <dbReference type="ARBA" id="ARBA00022679"/>
    </source>
</evidence>
<evidence type="ECO:0000313" key="6">
    <source>
        <dbReference type="Proteomes" id="UP000321805"/>
    </source>
</evidence>
<keyword evidence="1" id="KW-0328">Glycosyltransferase</keyword>
<dbReference type="GO" id="GO:0016757">
    <property type="term" value="F:glycosyltransferase activity"/>
    <property type="evidence" value="ECO:0007669"/>
    <property type="project" value="UniProtKB-KW"/>
</dbReference>
<dbReference type="InterPro" id="IPR028098">
    <property type="entry name" value="Glyco_trans_4-like_N"/>
</dbReference>
<protein>
    <submittedName>
        <fullName evidence="5">Glycosyltransferase family 4 protein</fullName>
    </submittedName>
</protein>
<feature type="domain" description="Glycosyl transferase family 1" evidence="3">
    <location>
        <begin position="201"/>
        <end position="351"/>
    </location>
</feature>
<proteinExistence type="predicted"/>
<dbReference type="InterPro" id="IPR001296">
    <property type="entry name" value="Glyco_trans_1"/>
</dbReference>
<keyword evidence="2 5" id="KW-0808">Transferase</keyword>
<evidence type="ECO:0000259" key="3">
    <source>
        <dbReference type="Pfam" id="PF00534"/>
    </source>
</evidence>
<organism evidence="5 6">
    <name type="scientific">Baekduia soli</name>
    <dbReference type="NCBI Taxonomy" id="496014"/>
    <lineage>
        <taxon>Bacteria</taxon>
        <taxon>Bacillati</taxon>
        <taxon>Actinomycetota</taxon>
        <taxon>Thermoleophilia</taxon>
        <taxon>Solirubrobacterales</taxon>
        <taxon>Baekduiaceae</taxon>
        <taxon>Baekduia</taxon>
    </lineage>
</organism>
<gene>
    <name evidence="5" type="ORF">FSW04_00810</name>
</gene>
<dbReference type="AlphaFoldDB" id="A0A5B8TZV7"/>
<dbReference type="OrthoDB" id="9801609at2"/>
<dbReference type="EMBL" id="CP042430">
    <property type="protein sequence ID" value="QEC46256.1"/>
    <property type="molecule type" value="Genomic_DNA"/>
</dbReference>
<dbReference type="Proteomes" id="UP000321805">
    <property type="component" value="Chromosome"/>
</dbReference>
<feature type="domain" description="Glycosyltransferase subfamily 4-like N-terminal" evidence="4">
    <location>
        <begin position="20"/>
        <end position="179"/>
    </location>
</feature>
<evidence type="ECO:0000256" key="1">
    <source>
        <dbReference type="ARBA" id="ARBA00022676"/>
    </source>
</evidence>
<keyword evidence="6" id="KW-1185">Reference proteome</keyword>
<accession>A0A5B8TZV7</accession>
<dbReference type="KEGG" id="bsol:FSW04_00810"/>
<dbReference type="Gene3D" id="3.40.50.2000">
    <property type="entry name" value="Glycogen Phosphorylase B"/>
    <property type="match status" value="2"/>
</dbReference>
<dbReference type="SUPFAM" id="SSF53756">
    <property type="entry name" value="UDP-Glycosyltransferase/glycogen phosphorylase"/>
    <property type="match status" value="1"/>
</dbReference>
<dbReference type="CDD" id="cd03809">
    <property type="entry name" value="GT4_MtfB-like"/>
    <property type="match status" value="1"/>
</dbReference>
<dbReference type="GO" id="GO:0009103">
    <property type="term" value="P:lipopolysaccharide biosynthetic process"/>
    <property type="evidence" value="ECO:0007669"/>
    <property type="project" value="TreeGrafter"/>
</dbReference>